<name>A0A917FKA7_9GAMM</name>
<reference evidence="1" key="1">
    <citation type="journal article" date="2014" name="Int. J. Syst. Evol. Microbiol.">
        <title>Complete genome sequence of Corynebacterium casei LMG S-19264T (=DSM 44701T), isolated from a smear-ripened cheese.</title>
        <authorList>
            <consortium name="US DOE Joint Genome Institute (JGI-PGF)"/>
            <person name="Walter F."/>
            <person name="Albersmeier A."/>
            <person name="Kalinowski J."/>
            <person name="Ruckert C."/>
        </authorList>
    </citation>
    <scope>NUCLEOTIDE SEQUENCE</scope>
    <source>
        <strain evidence="1">CGMCC 1.12181</strain>
    </source>
</reference>
<reference evidence="1" key="2">
    <citation type="submission" date="2020-09" db="EMBL/GenBank/DDBJ databases">
        <authorList>
            <person name="Sun Q."/>
            <person name="Zhou Y."/>
        </authorList>
    </citation>
    <scope>NUCLEOTIDE SEQUENCE</scope>
    <source>
        <strain evidence="1">CGMCC 1.12181</strain>
    </source>
</reference>
<sequence>MALVLTQEAITAEALSELNEMERNFFLMPFMHSESRVIHAQAEALFKQYAPARYEAELKHKVIIDRFGRYPHRNKILGRVSTQEEIEFLKLPGSSF</sequence>
<proteinExistence type="predicted"/>
<protein>
    <recommendedName>
        <fullName evidence="3">DUF924 domain-containing protein</fullName>
    </recommendedName>
</protein>
<dbReference type="Proteomes" id="UP000605253">
    <property type="component" value="Unassembled WGS sequence"/>
</dbReference>
<evidence type="ECO:0000313" key="2">
    <source>
        <dbReference type="Proteomes" id="UP000605253"/>
    </source>
</evidence>
<organism evidence="1 2">
    <name type="scientific">Marinicella pacifica</name>
    <dbReference type="NCBI Taxonomy" id="1171543"/>
    <lineage>
        <taxon>Bacteria</taxon>
        <taxon>Pseudomonadati</taxon>
        <taxon>Pseudomonadota</taxon>
        <taxon>Gammaproteobacteria</taxon>
        <taxon>Lysobacterales</taxon>
        <taxon>Marinicellaceae</taxon>
        <taxon>Marinicella</taxon>
    </lineage>
</organism>
<dbReference type="InterPro" id="IPR011990">
    <property type="entry name" value="TPR-like_helical_dom_sf"/>
</dbReference>
<evidence type="ECO:0008006" key="3">
    <source>
        <dbReference type="Google" id="ProtNLM"/>
    </source>
</evidence>
<keyword evidence="2" id="KW-1185">Reference proteome</keyword>
<evidence type="ECO:0000313" key="1">
    <source>
        <dbReference type="EMBL" id="GGF86157.1"/>
    </source>
</evidence>
<comment type="caution">
    <text evidence="1">The sequence shown here is derived from an EMBL/GenBank/DDBJ whole genome shotgun (WGS) entry which is preliminary data.</text>
</comment>
<dbReference type="EMBL" id="BMEO01000001">
    <property type="protein sequence ID" value="GGF86157.1"/>
    <property type="molecule type" value="Genomic_DNA"/>
</dbReference>
<dbReference type="SUPFAM" id="SSF48452">
    <property type="entry name" value="TPR-like"/>
    <property type="match status" value="1"/>
</dbReference>
<accession>A0A917FKA7</accession>
<dbReference type="AlphaFoldDB" id="A0A917FKA7"/>
<dbReference type="Pfam" id="PF06041">
    <property type="entry name" value="DUF924"/>
    <property type="match status" value="1"/>
</dbReference>
<gene>
    <name evidence="1" type="ORF">GCM10011365_04030</name>
</gene>
<dbReference type="Gene3D" id="1.25.40.10">
    <property type="entry name" value="Tetratricopeptide repeat domain"/>
    <property type="match status" value="1"/>
</dbReference>
<dbReference type="InterPro" id="IPR010323">
    <property type="entry name" value="DUF924"/>
</dbReference>